<dbReference type="Proteomes" id="UP000275461">
    <property type="component" value="Unassembled WGS sequence"/>
</dbReference>
<evidence type="ECO:0000259" key="5">
    <source>
        <dbReference type="Pfam" id="PF02780"/>
    </source>
</evidence>
<dbReference type="NCBIfam" id="TIGR03710">
    <property type="entry name" value="OAFO_sf"/>
    <property type="match status" value="1"/>
</dbReference>
<dbReference type="InterPro" id="IPR029061">
    <property type="entry name" value="THDP-binding"/>
</dbReference>
<dbReference type="EMBL" id="RCDA01000001">
    <property type="protein sequence ID" value="RLK51026.1"/>
    <property type="molecule type" value="Genomic_DNA"/>
</dbReference>
<dbReference type="Gene3D" id="3.40.920.10">
    <property type="entry name" value="Pyruvate-ferredoxin oxidoreductase, PFOR, domain III"/>
    <property type="match status" value="1"/>
</dbReference>
<keyword evidence="2" id="KW-0786">Thiamine pyrophosphate</keyword>
<dbReference type="OrthoDB" id="9794954at2"/>
<evidence type="ECO:0000313" key="7">
    <source>
        <dbReference type="Proteomes" id="UP000275461"/>
    </source>
</evidence>
<organism evidence="6 7">
    <name type="scientific">Alkalispirillum mobile</name>
    <dbReference type="NCBI Taxonomy" id="85925"/>
    <lineage>
        <taxon>Bacteria</taxon>
        <taxon>Pseudomonadati</taxon>
        <taxon>Pseudomonadota</taxon>
        <taxon>Gammaproteobacteria</taxon>
        <taxon>Chromatiales</taxon>
        <taxon>Ectothiorhodospiraceae</taxon>
        <taxon>Alkalispirillum</taxon>
    </lineage>
</organism>
<dbReference type="PANTHER" id="PTHR32154">
    <property type="entry name" value="PYRUVATE-FLAVODOXIN OXIDOREDUCTASE-RELATED"/>
    <property type="match status" value="1"/>
</dbReference>
<dbReference type="InterPro" id="IPR002869">
    <property type="entry name" value="Pyrv_flavodox_OxRed_cen"/>
</dbReference>
<evidence type="ECO:0000259" key="4">
    <source>
        <dbReference type="Pfam" id="PF01855"/>
    </source>
</evidence>
<dbReference type="GO" id="GO:0006979">
    <property type="term" value="P:response to oxidative stress"/>
    <property type="evidence" value="ECO:0007669"/>
    <property type="project" value="TreeGrafter"/>
</dbReference>
<dbReference type="AlphaFoldDB" id="A0A498C9M1"/>
<dbReference type="Pfam" id="PF01558">
    <property type="entry name" value="POR"/>
    <property type="match status" value="1"/>
</dbReference>
<dbReference type="InterPro" id="IPR002880">
    <property type="entry name" value="Pyrv_Fd/Flavodoxin_OxRdtase_N"/>
</dbReference>
<dbReference type="CDD" id="cd07034">
    <property type="entry name" value="TPP_PYR_PFOR_IOR-alpha_like"/>
    <property type="match status" value="1"/>
</dbReference>
<dbReference type="SUPFAM" id="SSF53323">
    <property type="entry name" value="Pyruvate-ferredoxin oxidoreductase, PFOR, domain III"/>
    <property type="match status" value="1"/>
</dbReference>
<dbReference type="Gene3D" id="3.40.50.970">
    <property type="match status" value="1"/>
</dbReference>
<evidence type="ECO:0000256" key="2">
    <source>
        <dbReference type="ARBA" id="ARBA00023052"/>
    </source>
</evidence>
<protein>
    <submittedName>
        <fullName evidence="6">2-oxoglutarate ferredoxin oxidoreductase subunit alpha</fullName>
    </submittedName>
</protein>
<dbReference type="InterPro" id="IPR022367">
    <property type="entry name" value="2-oxoacid/accept_OxRdtase_asu"/>
</dbReference>
<dbReference type="Pfam" id="PF02780">
    <property type="entry name" value="Transketolase_C"/>
    <property type="match status" value="1"/>
</dbReference>
<dbReference type="Gene3D" id="3.40.50.920">
    <property type="match status" value="1"/>
</dbReference>
<evidence type="ECO:0000256" key="1">
    <source>
        <dbReference type="ARBA" id="ARBA00023002"/>
    </source>
</evidence>
<dbReference type="SUPFAM" id="SSF52922">
    <property type="entry name" value="TK C-terminal domain-like"/>
    <property type="match status" value="1"/>
</dbReference>
<keyword evidence="1" id="KW-0560">Oxidoreductase</keyword>
<dbReference type="GO" id="GO:0016903">
    <property type="term" value="F:oxidoreductase activity, acting on the aldehyde or oxo group of donors"/>
    <property type="evidence" value="ECO:0007669"/>
    <property type="project" value="InterPro"/>
</dbReference>
<dbReference type="InterPro" id="IPR019752">
    <property type="entry name" value="Pyrv/ketoisovalerate_OxRed_cat"/>
</dbReference>
<feature type="domain" description="Transketolase C-terminal" evidence="5">
    <location>
        <begin position="470"/>
        <end position="531"/>
    </location>
</feature>
<keyword evidence="7" id="KW-1185">Reference proteome</keyword>
<feature type="domain" description="Pyruvate/ketoisovalerate oxidoreductase catalytic" evidence="3">
    <location>
        <begin position="14"/>
        <end position="178"/>
    </location>
</feature>
<proteinExistence type="predicted"/>
<comment type="caution">
    <text evidence="6">The sequence shown here is derived from an EMBL/GenBank/DDBJ whole genome shotgun (WGS) entry which is preliminary data.</text>
</comment>
<dbReference type="InterPro" id="IPR033248">
    <property type="entry name" value="Transketolase_C"/>
</dbReference>
<dbReference type="InterPro" id="IPR050722">
    <property type="entry name" value="Pyruvate:ferred/Flavod_OxRd"/>
</dbReference>
<dbReference type="SUPFAM" id="SSF52518">
    <property type="entry name" value="Thiamin diphosphate-binding fold (THDP-binding)"/>
    <property type="match status" value="1"/>
</dbReference>
<dbReference type="PANTHER" id="PTHR32154:SF20">
    <property type="entry name" value="2-OXOGLUTARATE OXIDOREDUCTASE SUBUNIT KORA"/>
    <property type="match status" value="1"/>
</dbReference>
<sequence length="579" mass="61081">MQANSLSLALIGSGGTGVMTAGQILLDAAAQAGWYGLMTRSFGPQIRGGEAAAILRLAHHPIQGQDDHLDLFLALDWGNIERFAAELPLAEHSTVIADPAQGDVPQVIARTGARQAMVPLKEVTKSVKGGRANMVALGLVAELIGLPRAALMQTLNKVLGRKGEDVLQTAEACLQAGAEQAKAVDTSLALEAKPTPEGEQPERWALTGNEAAGLGALRGGVRFSAAYPITPSTDIVEWLAPELPKLGGCLVQAEDELSAINMCLGASFGGTPSITATSGPGLALMIETLGLAVASETPVVVVDVMRGGPSTGIPTKSEQSDLNIALYGLHGDAPHLVVAPNSITDCLAATQWSVHLAEALQTPALVLSDQAMGQARAIVDKPIPMDWKAERRTADKPGEDYLRYRITDDGVSPMAIPGTVGGVYTADGLEHAERGTPSSQADHHQGQLDKRLHKLTGYDYGEYWADIEGEGELAVITWGSSTGPVREALDRARAEGITARLISVRLLSPVQPEAMAEALRGVSRALVVEQTHGGQFHHYLRAHYDLPATVQAFHHPGPLAIRPGEVLEQLRQLAQQEAA</sequence>
<dbReference type="RefSeq" id="WP_121441467.1">
    <property type="nucleotide sequence ID" value="NZ_RCDA01000001.1"/>
</dbReference>
<name>A0A498C9M1_9GAMM</name>
<dbReference type="FunFam" id="3.40.50.970:FF:000022">
    <property type="entry name" value="2-oxoglutarate ferredoxin oxidoreductase alpha subunit"/>
    <property type="match status" value="1"/>
</dbReference>
<evidence type="ECO:0000259" key="3">
    <source>
        <dbReference type="Pfam" id="PF01558"/>
    </source>
</evidence>
<accession>A0A498C9M1</accession>
<dbReference type="InterPro" id="IPR009014">
    <property type="entry name" value="Transketo_C/PFOR_II"/>
</dbReference>
<feature type="domain" description="Pyruvate flavodoxin/ferredoxin oxidoreductase pyrimidine binding" evidence="4">
    <location>
        <begin position="215"/>
        <end position="443"/>
    </location>
</feature>
<gene>
    <name evidence="6" type="ORF">DFR31_0940</name>
</gene>
<dbReference type="Pfam" id="PF01855">
    <property type="entry name" value="POR_N"/>
    <property type="match status" value="1"/>
</dbReference>
<reference evidence="6 7" key="1">
    <citation type="submission" date="2018-10" db="EMBL/GenBank/DDBJ databases">
        <title>Genomic Encyclopedia of Type Strains, Phase IV (KMG-IV): sequencing the most valuable type-strain genomes for metagenomic binning, comparative biology and taxonomic classification.</title>
        <authorList>
            <person name="Goeker M."/>
        </authorList>
    </citation>
    <scope>NUCLEOTIDE SEQUENCE [LARGE SCALE GENOMIC DNA]</scope>
    <source>
        <strain evidence="6 7">DSM 12769</strain>
    </source>
</reference>
<evidence type="ECO:0000313" key="6">
    <source>
        <dbReference type="EMBL" id="RLK51026.1"/>
    </source>
</evidence>